<evidence type="ECO:0000313" key="11">
    <source>
        <dbReference type="EMBL" id="MFC5272120.1"/>
    </source>
</evidence>
<evidence type="ECO:0000256" key="1">
    <source>
        <dbReference type="ARBA" id="ARBA00000085"/>
    </source>
</evidence>
<feature type="transmembrane region" description="Helical" evidence="9">
    <location>
        <begin position="12"/>
        <end position="35"/>
    </location>
</feature>
<dbReference type="InterPro" id="IPR005467">
    <property type="entry name" value="His_kinase_dom"/>
</dbReference>
<dbReference type="PANTHER" id="PTHR43065:SF10">
    <property type="entry name" value="PEROXIDE STRESS-ACTIVATED HISTIDINE KINASE MAK3"/>
    <property type="match status" value="1"/>
</dbReference>
<dbReference type="RefSeq" id="WP_378018479.1">
    <property type="nucleotide sequence ID" value="NZ_JBHSKT010000012.1"/>
</dbReference>
<dbReference type="InterPro" id="IPR036890">
    <property type="entry name" value="HATPase_C_sf"/>
</dbReference>
<keyword evidence="5" id="KW-0547">Nucleotide-binding</keyword>
<accession>A0ABW0EI35</accession>
<dbReference type="PRINTS" id="PR00344">
    <property type="entry name" value="BCTRLSENSOR"/>
</dbReference>
<dbReference type="InterPro" id="IPR003594">
    <property type="entry name" value="HATPase_dom"/>
</dbReference>
<dbReference type="PANTHER" id="PTHR43065">
    <property type="entry name" value="SENSOR HISTIDINE KINASE"/>
    <property type="match status" value="1"/>
</dbReference>
<dbReference type="EMBL" id="JBHSKT010000012">
    <property type="protein sequence ID" value="MFC5272120.1"/>
    <property type="molecule type" value="Genomic_DNA"/>
</dbReference>
<keyword evidence="8" id="KW-0902">Two-component regulatory system</keyword>
<protein>
    <recommendedName>
        <fullName evidence="2">histidine kinase</fullName>
        <ecNumber evidence="2">2.7.13.3</ecNumber>
    </recommendedName>
</protein>
<dbReference type="SMART" id="SM00387">
    <property type="entry name" value="HATPase_c"/>
    <property type="match status" value="1"/>
</dbReference>
<dbReference type="InterPro" id="IPR004358">
    <property type="entry name" value="Sig_transdc_His_kin-like_C"/>
</dbReference>
<keyword evidence="9" id="KW-0472">Membrane</keyword>
<dbReference type="GO" id="GO:0016301">
    <property type="term" value="F:kinase activity"/>
    <property type="evidence" value="ECO:0007669"/>
    <property type="project" value="UniProtKB-KW"/>
</dbReference>
<feature type="transmembrane region" description="Helical" evidence="9">
    <location>
        <begin position="150"/>
        <end position="170"/>
    </location>
</feature>
<dbReference type="Pfam" id="PF02518">
    <property type="entry name" value="HATPase_c"/>
    <property type="match status" value="1"/>
</dbReference>
<organism evidence="11 12">
    <name type="scientific">Adhaeribacter terreus</name>
    <dbReference type="NCBI Taxonomy" id="529703"/>
    <lineage>
        <taxon>Bacteria</taxon>
        <taxon>Pseudomonadati</taxon>
        <taxon>Bacteroidota</taxon>
        <taxon>Cytophagia</taxon>
        <taxon>Cytophagales</taxon>
        <taxon>Hymenobacteraceae</taxon>
        <taxon>Adhaeribacter</taxon>
    </lineage>
</organism>
<dbReference type="Proteomes" id="UP001596161">
    <property type="component" value="Unassembled WGS sequence"/>
</dbReference>
<evidence type="ECO:0000256" key="8">
    <source>
        <dbReference type="ARBA" id="ARBA00023012"/>
    </source>
</evidence>
<proteinExistence type="predicted"/>
<comment type="catalytic activity">
    <reaction evidence="1">
        <text>ATP + protein L-histidine = ADP + protein N-phospho-L-histidine.</text>
        <dbReference type="EC" id="2.7.13.3"/>
    </reaction>
</comment>
<comment type="caution">
    <text evidence="11">The sequence shown here is derived from an EMBL/GenBank/DDBJ whole genome shotgun (WGS) entry which is preliminary data.</text>
</comment>
<keyword evidence="12" id="KW-1185">Reference proteome</keyword>
<feature type="domain" description="Histidine kinase" evidence="10">
    <location>
        <begin position="188"/>
        <end position="392"/>
    </location>
</feature>
<keyword evidence="4" id="KW-0808">Transferase</keyword>
<evidence type="ECO:0000256" key="2">
    <source>
        <dbReference type="ARBA" id="ARBA00012438"/>
    </source>
</evidence>
<evidence type="ECO:0000256" key="7">
    <source>
        <dbReference type="ARBA" id="ARBA00022840"/>
    </source>
</evidence>
<evidence type="ECO:0000256" key="5">
    <source>
        <dbReference type="ARBA" id="ARBA00022741"/>
    </source>
</evidence>
<keyword evidence="9" id="KW-0812">Transmembrane</keyword>
<dbReference type="Gene3D" id="3.30.565.10">
    <property type="entry name" value="Histidine kinase-like ATPase, C-terminal domain"/>
    <property type="match status" value="1"/>
</dbReference>
<evidence type="ECO:0000256" key="3">
    <source>
        <dbReference type="ARBA" id="ARBA00022553"/>
    </source>
</evidence>
<dbReference type="PROSITE" id="PS50109">
    <property type="entry name" value="HIS_KIN"/>
    <property type="match status" value="1"/>
</dbReference>
<evidence type="ECO:0000256" key="6">
    <source>
        <dbReference type="ARBA" id="ARBA00022777"/>
    </source>
</evidence>
<dbReference type="SUPFAM" id="SSF55874">
    <property type="entry name" value="ATPase domain of HSP90 chaperone/DNA topoisomerase II/histidine kinase"/>
    <property type="match status" value="1"/>
</dbReference>
<gene>
    <name evidence="11" type="ORF">ACFPIB_15995</name>
</gene>
<evidence type="ECO:0000256" key="9">
    <source>
        <dbReference type="SAM" id="Phobius"/>
    </source>
</evidence>
<evidence type="ECO:0000313" key="12">
    <source>
        <dbReference type="Proteomes" id="UP001596161"/>
    </source>
</evidence>
<evidence type="ECO:0000256" key="4">
    <source>
        <dbReference type="ARBA" id="ARBA00022679"/>
    </source>
</evidence>
<dbReference type="EC" id="2.7.13.3" evidence="2"/>
<evidence type="ECO:0000259" key="10">
    <source>
        <dbReference type="PROSITE" id="PS50109"/>
    </source>
</evidence>
<keyword evidence="9" id="KW-1133">Transmembrane helix</keyword>
<reference evidence="12" key="1">
    <citation type="journal article" date="2019" name="Int. J. Syst. Evol. Microbiol.">
        <title>The Global Catalogue of Microorganisms (GCM) 10K type strain sequencing project: providing services to taxonomists for standard genome sequencing and annotation.</title>
        <authorList>
            <consortium name="The Broad Institute Genomics Platform"/>
            <consortium name="The Broad Institute Genome Sequencing Center for Infectious Disease"/>
            <person name="Wu L."/>
            <person name="Ma J."/>
        </authorList>
    </citation>
    <scope>NUCLEOTIDE SEQUENCE [LARGE SCALE GENOMIC DNA]</scope>
    <source>
        <strain evidence="12">KACC 12602</strain>
    </source>
</reference>
<keyword evidence="6 11" id="KW-0418">Kinase</keyword>
<sequence>MMSSLYTQKSRIKLIIVIIALLIGAATVVYTNLLVKKVAEREQQLIDIYAKGLRFMVGSETDDNTVFIQEEIIEANKSVPVILTDGEENVMDYKNFRLPENITEERKAELLREEIAEMKAQHQPILVEFGEGFTNYIFYKDSTLLTQLRYYPYVQLTVMACFALMAYFAFSYSRKAEQNRVWVGLAKETAHQLGTPLSSLMAWYEYLRYNPKFENEPIVEELGKDVRRLEIITERFSNIGSVPVLKDENILKVTEKALSYLKSRVSQKVIFSLHADFPSHIPAKVNIPLYEWVVENICKNAIDAMEGKGSIDVNLSLSGKNFIAIDIKDTGKGIPKNKIDNVFMPGYTTKKRGWGLGLALAKRIIENYHNGKLFVKWSEVGKGTTFRILLPR</sequence>
<name>A0ABW0EI35_9BACT</name>
<keyword evidence="7" id="KW-0067">ATP-binding</keyword>
<keyword evidence="3" id="KW-0597">Phosphoprotein</keyword>